<accession>A0A382QP53</accession>
<dbReference type="InterPro" id="IPR027417">
    <property type="entry name" value="P-loop_NTPase"/>
</dbReference>
<evidence type="ECO:0000259" key="1">
    <source>
        <dbReference type="Pfam" id="PF01695"/>
    </source>
</evidence>
<feature type="non-terminal residue" evidence="2">
    <location>
        <position position="1"/>
    </location>
</feature>
<dbReference type="SUPFAM" id="SSF52540">
    <property type="entry name" value="P-loop containing nucleoside triphosphate hydrolases"/>
    <property type="match status" value="1"/>
</dbReference>
<name>A0A382QP53_9ZZZZ</name>
<feature type="domain" description="IstB-like ATP-binding" evidence="1">
    <location>
        <begin position="62"/>
        <end position="206"/>
    </location>
</feature>
<evidence type="ECO:0000313" key="2">
    <source>
        <dbReference type="EMBL" id="SVC87289.1"/>
    </source>
</evidence>
<dbReference type="Pfam" id="PF01695">
    <property type="entry name" value="IstB_IS21"/>
    <property type="match status" value="1"/>
</dbReference>
<organism evidence="2">
    <name type="scientific">marine metagenome</name>
    <dbReference type="NCBI Taxonomy" id="408172"/>
    <lineage>
        <taxon>unclassified sequences</taxon>
        <taxon>metagenomes</taxon>
        <taxon>ecological metagenomes</taxon>
    </lineage>
</organism>
<dbReference type="EMBL" id="UINC01115915">
    <property type="protein sequence ID" value="SVC87289.1"/>
    <property type="molecule type" value="Genomic_DNA"/>
</dbReference>
<dbReference type="Gene3D" id="3.40.50.300">
    <property type="entry name" value="P-loop containing nucleotide triphosphate hydrolases"/>
    <property type="match status" value="1"/>
</dbReference>
<gene>
    <name evidence="2" type="ORF">METZ01_LOCUS340143</name>
</gene>
<dbReference type="AlphaFoldDB" id="A0A382QP53"/>
<sequence>AEEKHKEAIKLAETEWVSDWVLSNVPYEYVRQIDCEKLPNKRAFEEVMQYVDSYSEWLEQGRKDGIVAFGKTGTGKTRSIYRAIIRSVERGSSLCSDFKIISAPDLASMVRTMAIGNARQLESELGELAYTEMLFIDDLHQAKFTPRYAEELMRIIEKRYSMVSGTLITCQVPGEALVRKLAGDNPQLREVAEAIVRRIRDMCEPIDFDAK</sequence>
<proteinExistence type="predicted"/>
<dbReference type="InterPro" id="IPR002611">
    <property type="entry name" value="IstB_ATP-bd"/>
</dbReference>
<reference evidence="2" key="1">
    <citation type="submission" date="2018-05" db="EMBL/GenBank/DDBJ databases">
        <authorList>
            <person name="Lanie J.A."/>
            <person name="Ng W.-L."/>
            <person name="Kazmierczak K.M."/>
            <person name="Andrzejewski T.M."/>
            <person name="Davidsen T.M."/>
            <person name="Wayne K.J."/>
            <person name="Tettelin H."/>
            <person name="Glass J.I."/>
            <person name="Rusch D."/>
            <person name="Podicherti R."/>
            <person name="Tsui H.-C.T."/>
            <person name="Winkler M.E."/>
        </authorList>
    </citation>
    <scope>NUCLEOTIDE SEQUENCE</scope>
</reference>
<protein>
    <recommendedName>
        <fullName evidence="1">IstB-like ATP-binding domain-containing protein</fullName>
    </recommendedName>
</protein>
<dbReference type="GO" id="GO:0005524">
    <property type="term" value="F:ATP binding"/>
    <property type="evidence" value="ECO:0007669"/>
    <property type="project" value="InterPro"/>
</dbReference>